<dbReference type="GO" id="GO:0004340">
    <property type="term" value="F:glucokinase activity"/>
    <property type="evidence" value="ECO:0007669"/>
    <property type="project" value="UniProtKB-EC"/>
</dbReference>
<name>A0ABS4HFV4_9BACI</name>
<dbReference type="SUPFAM" id="SSF53067">
    <property type="entry name" value="Actin-like ATPase domain"/>
    <property type="match status" value="1"/>
</dbReference>
<comment type="similarity">
    <text evidence="1">Belongs to the ROK (NagC/XylR) family.</text>
</comment>
<dbReference type="InterPro" id="IPR000600">
    <property type="entry name" value="ROK"/>
</dbReference>
<dbReference type="EC" id="2.7.1.2" evidence="2"/>
<organism evidence="2 3">
    <name type="scientific">Virgibacillus litoralis</name>
    <dbReference type="NCBI Taxonomy" id="578221"/>
    <lineage>
        <taxon>Bacteria</taxon>
        <taxon>Bacillati</taxon>
        <taxon>Bacillota</taxon>
        <taxon>Bacilli</taxon>
        <taxon>Bacillales</taxon>
        <taxon>Bacillaceae</taxon>
        <taxon>Virgibacillus</taxon>
    </lineage>
</organism>
<proteinExistence type="inferred from homology"/>
<dbReference type="RefSeq" id="WP_209481274.1">
    <property type="nucleotide sequence ID" value="NZ_JAGGKK010000015.1"/>
</dbReference>
<protein>
    <submittedName>
        <fullName evidence="2">Glucokinase</fullName>
        <ecNumber evidence="2">2.7.1.2</ecNumber>
    </submittedName>
</protein>
<keyword evidence="2" id="KW-0808">Transferase</keyword>
<dbReference type="PROSITE" id="PS01125">
    <property type="entry name" value="ROK"/>
    <property type="match status" value="1"/>
</dbReference>
<dbReference type="PANTHER" id="PTHR18964">
    <property type="entry name" value="ROK (REPRESSOR, ORF, KINASE) FAMILY"/>
    <property type="match status" value="1"/>
</dbReference>
<gene>
    <name evidence="2" type="ORF">J2Z82_002752</name>
</gene>
<dbReference type="Gene3D" id="3.30.420.40">
    <property type="match status" value="2"/>
</dbReference>
<dbReference type="PANTHER" id="PTHR18964:SF149">
    <property type="entry name" value="BIFUNCTIONAL UDP-N-ACETYLGLUCOSAMINE 2-EPIMERASE_N-ACETYLMANNOSAMINE KINASE"/>
    <property type="match status" value="1"/>
</dbReference>
<dbReference type="Proteomes" id="UP001519328">
    <property type="component" value="Unassembled WGS sequence"/>
</dbReference>
<comment type="caution">
    <text evidence="2">The sequence shown here is derived from an EMBL/GenBank/DDBJ whole genome shotgun (WGS) entry which is preliminary data.</text>
</comment>
<evidence type="ECO:0000313" key="3">
    <source>
        <dbReference type="Proteomes" id="UP001519328"/>
    </source>
</evidence>
<dbReference type="InterPro" id="IPR043129">
    <property type="entry name" value="ATPase_NBD"/>
</dbReference>
<reference evidence="2 3" key="1">
    <citation type="submission" date="2021-03" db="EMBL/GenBank/DDBJ databases">
        <title>Genomic Encyclopedia of Type Strains, Phase IV (KMG-IV): sequencing the most valuable type-strain genomes for metagenomic binning, comparative biology and taxonomic classification.</title>
        <authorList>
            <person name="Goeker M."/>
        </authorList>
    </citation>
    <scope>NUCLEOTIDE SEQUENCE [LARGE SCALE GENOMIC DNA]</scope>
    <source>
        <strain evidence="2 3">DSM 21085</strain>
    </source>
</reference>
<evidence type="ECO:0000256" key="1">
    <source>
        <dbReference type="ARBA" id="ARBA00006479"/>
    </source>
</evidence>
<evidence type="ECO:0000313" key="2">
    <source>
        <dbReference type="EMBL" id="MBP1949797.1"/>
    </source>
</evidence>
<keyword evidence="3" id="KW-1185">Reference proteome</keyword>
<dbReference type="InterPro" id="IPR049874">
    <property type="entry name" value="ROK_cs"/>
</dbReference>
<accession>A0ABS4HFV4</accession>
<sequence>MQYAIGVDIGGTKVATAIVDEAGNVLTESIISTDLSIRAIKMVEKINNEIEQVIKRTGIPIEQLIGIGIGAPGPLDSKHGIITSPPNLRGWIDVPISQLVEQHFSIPVSLENDANAAAMAEKLTGAAQENNNFAYITVSTGIGAGIMAEGKLLRGLKGNAGDIGHTVIDPSFGKCTCGQDGCLEWIASGTAIARQGSLIMGKEISTKEVFNLYFGGNEEIVHLIGKVFRVLGIACVSVINTFDTEKIVIGGGVSKVGDPLFQSIQAYVGEFALNETGRQTEIVPAKLEQSAGVIGAAALCFNR</sequence>
<dbReference type="EMBL" id="JAGGKK010000015">
    <property type="protein sequence ID" value="MBP1949797.1"/>
    <property type="molecule type" value="Genomic_DNA"/>
</dbReference>
<dbReference type="Pfam" id="PF00480">
    <property type="entry name" value="ROK"/>
    <property type="match status" value="1"/>
</dbReference>